<keyword evidence="2" id="KW-0812">Transmembrane</keyword>
<protein>
    <submittedName>
        <fullName evidence="3">Uncharacterized protein</fullName>
    </submittedName>
</protein>
<proteinExistence type="predicted"/>
<evidence type="ECO:0000256" key="2">
    <source>
        <dbReference type="SAM" id="Phobius"/>
    </source>
</evidence>
<dbReference type="EMBL" id="KV441390">
    <property type="protein sequence ID" value="OAF60989.1"/>
    <property type="molecule type" value="Genomic_DNA"/>
</dbReference>
<organism evidence="3">
    <name type="scientific">Pseudogymnoascus destructans</name>
    <dbReference type="NCBI Taxonomy" id="655981"/>
    <lineage>
        <taxon>Eukaryota</taxon>
        <taxon>Fungi</taxon>
        <taxon>Dikarya</taxon>
        <taxon>Ascomycota</taxon>
        <taxon>Pezizomycotina</taxon>
        <taxon>Leotiomycetes</taxon>
        <taxon>Thelebolales</taxon>
        <taxon>Thelebolaceae</taxon>
        <taxon>Pseudogymnoascus</taxon>
    </lineage>
</organism>
<sequence length="204" mass="20877">MCDVGNICVVDLSNGRYGCCTDLSCTAYAESGSTIALTRSTPVTTRAPQATTPVQGSGYVYYYWTFTWSYYSYYYTYIYQVTTLATTYVTTTTIISAYESDSAAGTSELNRISSKYFSTGFPTPTKATTALAPTNKNTPSETGSSGNGGNNGGSLPGVGIVGGGGVGGGGSVGGAGMVKSSLPALTLWAFAMGAVAVGTGMPLL</sequence>
<dbReference type="RefSeq" id="XP_024326269.1">
    <property type="nucleotide sequence ID" value="XM_024466329.1"/>
</dbReference>
<dbReference type="GeneID" id="36285751"/>
<accession>A0A177AFU0</accession>
<dbReference type="Proteomes" id="UP000077154">
    <property type="component" value="Unassembled WGS sequence"/>
</dbReference>
<name>A0A177AFU0_9PEZI</name>
<gene>
    <name evidence="3" type="ORF">VC83_02672</name>
</gene>
<dbReference type="AlphaFoldDB" id="A0A177AFU0"/>
<dbReference type="OrthoDB" id="10627943at2759"/>
<evidence type="ECO:0000256" key="1">
    <source>
        <dbReference type="SAM" id="MobiDB-lite"/>
    </source>
</evidence>
<keyword evidence="2" id="KW-0472">Membrane</keyword>
<feature type="transmembrane region" description="Helical" evidence="2">
    <location>
        <begin position="185"/>
        <end position="203"/>
    </location>
</feature>
<keyword evidence="2" id="KW-1133">Transmembrane helix</keyword>
<feature type="region of interest" description="Disordered" evidence="1">
    <location>
        <begin position="127"/>
        <end position="151"/>
    </location>
</feature>
<evidence type="ECO:0000313" key="3">
    <source>
        <dbReference type="EMBL" id="OAF60989.1"/>
    </source>
</evidence>
<reference evidence="3" key="1">
    <citation type="submission" date="2016-03" db="EMBL/GenBank/DDBJ databases">
        <title>Updated assembly of Pseudogymnoascus destructans, the fungus causing white-nose syndrome of bats.</title>
        <authorList>
            <person name="Palmer J.M."/>
            <person name="Drees K.P."/>
            <person name="Foster J.T."/>
            <person name="Lindner D.L."/>
        </authorList>
    </citation>
    <scope>NUCLEOTIDE SEQUENCE [LARGE SCALE GENOMIC DNA]</scope>
    <source>
        <strain evidence="3">20631-21</strain>
    </source>
</reference>
<feature type="compositionally biased region" description="Low complexity" evidence="1">
    <location>
        <begin position="127"/>
        <end position="139"/>
    </location>
</feature>